<dbReference type="Pfam" id="PF01872">
    <property type="entry name" value="RibD_C"/>
    <property type="match status" value="1"/>
</dbReference>
<dbReference type="Gene3D" id="3.40.430.10">
    <property type="entry name" value="Dihydrofolate Reductase, subunit A"/>
    <property type="match status" value="1"/>
</dbReference>
<comment type="catalytic activity">
    <reaction evidence="13">
        <text>2,5-diamino-6-(1-D-ribitylamino)pyrimidin-4(3H)-one 5'-phosphate + NADP(+) = 2,5-diamino-6-(1-D-ribosylamino)pyrimidin-4(3H)-one 5'-phosphate + NADPH + H(+)</text>
        <dbReference type="Rhea" id="RHEA:27278"/>
        <dbReference type="ChEBI" id="CHEBI:15378"/>
        <dbReference type="ChEBI" id="CHEBI:57783"/>
        <dbReference type="ChEBI" id="CHEBI:58349"/>
        <dbReference type="ChEBI" id="CHEBI:58890"/>
        <dbReference type="ChEBI" id="CHEBI:59545"/>
        <dbReference type="EC" id="1.1.1.302"/>
    </reaction>
</comment>
<dbReference type="EC" id="1.1.1.302" evidence="5"/>
<dbReference type="InterPro" id="IPR002734">
    <property type="entry name" value="RibDG_C"/>
</dbReference>
<feature type="domain" description="Bacterial bifunctional deaminase-reductase C-terminal" evidence="14">
    <location>
        <begin position="30"/>
        <end position="222"/>
    </location>
</feature>
<keyword evidence="7" id="KW-0686">Riboflavin biosynthesis</keyword>
<dbReference type="InterPro" id="IPR050765">
    <property type="entry name" value="Riboflavin_Biosynth_HTPR"/>
</dbReference>
<evidence type="ECO:0000256" key="4">
    <source>
        <dbReference type="ARBA" id="ARBA00011738"/>
    </source>
</evidence>
<dbReference type="PANTHER" id="PTHR38011:SF7">
    <property type="entry name" value="2,5-DIAMINO-6-RIBOSYLAMINO-4(3H)-PYRIMIDINONE 5'-PHOSPHATE REDUCTASE"/>
    <property type="match status" value="1"/>
</dbReference>
<comment type="subunit">
    <text evidence="4">Homodimer.</text>
</comment>
<evidence type="ECO:0000256" key="3">
    <source>
        <dbReference type="ARBA" id="ARBA00009723"/>
    </source>
</evidence>
<accession>A0A1X7R226</accession>
<comment type="function">
    <text evidence="1">Catalyzes an early step in riboflavin biosynthesis, the NADPH-dependent reduction of the ribose side chain of 2,5-diamino-6-ribosylamino-4(3H)-pyrimidinone 5'-phosphate, yielding 2,5-diamino-6-ribitylamino-4(3H)-pyrimidinone 5'-phosphate.</text>
</comment>
<keyword evidence="8" id="KW-0521">NADP</keyword>
<organism evidence="15 16">
    <name type="scientific">Maudiozyma saulgeensis</name>
    <dbReference type="NCBI Taxonomy" id="1789683"/>
    <lineage>
        <taxon>Eukaryota</taxon>
        <taxon>Fungi</taxon>
        <taxon>Dikarya</taxon>
        <taxon>Ascomycota</taxon>
        <taxon>Saccharomycotina</taxon>
        <taxon>Saccharomycetes</taxon>
        <taxon>Saccharomycetales</taxon>
        <taxon>Saccharomycetaceae</taxon>
        <taxon>Maudiozyma</taxon>
    </lineage>
</organism>
<sequence>MSLDPIKPDLIPFLSSYLPPRQHDTKETKPFVTLTYAQSIDARISLGPGIRTTISDVETKVMTHYLRYHHDAILIGSGTVLADDPGLNCKWHRDTRDSKMDENSPRPVILDPSQKWRFKGSKMYDLFKNGEGKPPIVVVRGKPRLEEEHVKYLIMESTQEKIDWKILIERLSNEFGIKSIMVEGGAFVINDLLLRDDIVDSLIVTIGSTYLGENGVQVSPKSAISLMDVDWWKGKKDSIMVARLEPEKN</sequence>
<protein>
    <recommendedName>
        <fullName evidence="6">2,5-diamino-6-ribosylamino-4(3H)-pyrimidinone 5'-phosphate reductase</fullName>
        <ecNumber evidence="5">1.1.1.302</ecNumber>
    </recommendedName>
    <alternativeName>
        <fullName evidence="11">2,5-diamino-6-(5-phospho-D-ribosylamino)pyrimidin-4(3H)-one reductase</fullName>
    </alternativeName>
    <alternativeName>
        <fullName evidence="10">2,5-diamino-6-ribitylamino-4(3H)-pyrimidinone 5'-phosphate synthase</fullName>
    </alternativeName>
</protein>
<evidence type="ECO:0000256" key="8">
    <source>
        <dbReference type="ARBA" id="ARBA00022857"/>
    </source>
</evidence>
<dbReference type="STRING" id="1789683.A0A1X7R226"/>
<gene>
    <name evidence="15" type="ORF">KASA_0O00946G</name>
</gene>
<evidence type="ECO:0000256" key="13">
    <source>
        <dbReference type="ARBA" id="ARBA00049020"/>
    </source>
</evidence>
<dbReference type="InterPro" id="IPR024072">
    <property type="entry name" value="DHFR-like_dom_sf"/>
</dbReference>
<keyword evidence="16" id="KW-1185">Reference proteome</keyword>
<evidence type="ECO:0000313" key="16">
    <source>
        <dbReference type="Proteomes" id="UP000196158"/>
    </source>
</evidence>
<evidence type="ECO:0000259" key="14">
    <source>
        <dbReference type="Pfam" id="PF01872"/>
    </source>
</evidence>
<keyword evidence="9" id="KW-0560">Oxidoreductase</keyword>
<evidence type="ECO:0000256" key="11">
    <source>
        <dbReference type="ARBA" id="ARBA00031630"/>
    </source>
</evidence>
<name>A0A1X7R226_9SACH</name>
<dbReference type="AlphaFoldDB" id="A0A1X7R226"/>
<evidence type="ECO:0000256" key="6">
    <source>
        <dbReference type="ARBA" id="ARBA00015035"/>
    </source>
</evidence>
<evidence type="ECO:0000256" key="2">
    <source>
        <dbReference type="ARBA" id="ARBA00005104"/>
    </source>
</evidence>
<evidence type="ECO:0000256" key="9">
    <source>
        <dbReference type="ARBA" id="ARBA00023002"/>
    </source>
</evidence>
<evidence type="ECO:0000256" key="5">
    <source>
        <dbReference type="ARBA" id="ARBA00012851"/>
    </source>
</evidence>
<comment type="pathway">
    <text evidence="2">Cofactor biosynthesis; riboflavin biosynthesis.</text>
</comment>
<reference evidence="15 16" key="1">
    <citation type="submission" date="2017-04" db="EMBL/GenBank/DDBJ databases">
        <authorList>
            <person name="Afonso C.L."/>
            <person name="Miller P.J."/>
            <person name="Scott M.A."/>
            <person name="Spackman E."/>
            <person name="Goraichik I."/>
            <person name="Dimitrov K.M."/>
            <person name="Suarez D.L."/>
            <person name="Swayne D.E."/>
        </authorList>
    </citation>
    <scope>NUCLEOTIDE SEQUENCE [LARGE SCALE GENOMIC DNA]</scope>
</reference>
<dbReference type="EMBL" id="FXLY01000004">
    <property type="protein sequence ID" value="SMN19549.1"/>
    <property type="molecule type" value="Genomic_DNA"/>
</dbReference>
<dbReference type="GO" id="GO:0008703">
    <property type="term" value="F:5-amino-6-(5-phosphoribosylamino)uracil reductase activity"/>
    <property type="evidence" value="ECO:0007669"/>
    <property type="project" value="InterPro"/>
</dbReference>
<dbReference type="SUPFAM" id="SSF53597">
    <property type="entry name" value="Dihydrofolate reductase-like"/>
    <property type="match status" value="1"/>
</dbReference>
<dbReference type="GO" id="GO:0009231">
    <property type="term" value="P:riboflavin biosynthetic process"/>
    <property type="evidence" value="ECO:0007669"/>
    <property type="project" value="UniProtKB-UniPathway"/>
</dbReference>
<evidence type="ECO:0000256" key="10">
    <source>
        <dbReference type="ARBA" id="ARBA00030073"/>
    </source>
</evidence>
<evidence type="ECO:0000256" key="7">
    <source>
        <dbReference type="ARBA" id="ARBA00022619"/>
    </source>
</evidence>
<dbReference type="NCBIfam" id="TIGR00227">
    <property type="entry name" value="ribD_Cterm"/>
    <property type="match status" value="1"/>
</dbReference>
<dbReference type="OrthoDB" id="5432at2759"/>
<comment type="catalytic activity">
    <reaction evidence="12">
        <text>2,5-diamino-6-(1-D-ribitylamino)pyrimidin-4(3H)-one 5'-phosphate + NAD(+) = 2,5-diamino-6-(1-D-ribosylamino)pyrimidin-4(3H)-one 5'-phosphate + NADH + H(+)</text>
        <dbReference type="Rhea" id="RHEA:27274"/>
        <dbReference type="ChEBI" id="CHEBI:15378"/>
        <dbReference type="ChEBI" id="CHEBI:57540"/>
        <dbReference type="ChEBI" id="CHEBI:57945"/>
        <dbReference type="ChEBI" id="CHEBI:58890"/>
        <dbReference type="ChEBI" id="CHEBI:59545"/>
        <dbReference type="EC" id="1.1.1.302"/>
    </reaction>
</comment>
<evidence type="ECO:0000256" key="1">
    <source>
        <dbReference type="ARBA" id="ARBA00003555"/>
    </source>
</evidence>
<proteinExistence type="inferred from homology"/>
<dbReference type="UniPathway" id="UPA00275"/>
<dbReference type="PANTHER" id="PTHR38011">
    <property type="entry name" value="DIHYDROFOLATE REDUCTASE FAMILY PROTEIN (AFU_ORTHOLOGUE AFUA_8G06820)"/>
    <property type="match status" value="1"/>
</dbReference>
<dbReference type="FunFam" id="3.40.430.10:FF:000011">
    <property type="entry name" value="Rib7p"/>
    <property type="match status" value="1"/>
</dbReference>
<comment type="similarity">
    <text evidence="3">Belongs to the HTP reductase family.</text>
</comment>
<evidence type="ECO:0000313" key="15">
    <source>
        <dbReference type="EMBL" id="SMN19549.1"/>
    </source>
</evidence>
<dbReference type="Proteomes" id="UP000196158">
    <property type="component" value="Unassembled WGS sequence"/>
</dbReference>
<evidence type="ECO:0000256" key="12">
    <source>
        <dbReference type="ARBA" id="ARBA00047550"/>
    </source>
</evidence>
<dbReference type="GO" id="GO:0050661">
    <property type="term" value="F:NADP binding"/>
    <property type="evidence" value="ECO:0007669"/>
    <property type="project" value="InterPro"/>
</dbReference>
<dbReference type="InterPro" id="IPR011549">
    <property type="entry name" value="RibD_C"/>
</dbReference>